<feature type="chain" id="PRO_5002988524" evidence="1">
    <location>
        <begin position="20"/>
        <end position="135"/>
    </location>
</feature>
<dbReference type="KEGG" id="nhe:NECHADRAFT_106063"/>
<dbReference type="eggNOG" id="ENOG502TH59">
    <property type="taxonomic scope" value="Eukaryota"/>
</dbReference>
<dbReference type="GeneID" id="9672965"/>
<name>C7YNT5_FUSV7</name>
<sequence length="135" mass="14869">MKLSSVAVTALISASAVSASPIHKREVGGVLMCTGANATGTCHYEVYQLKTCHQLPPPFYKNIKTFAPDGENFACYPRVYDCGGICKSPTGCTFGKVDFNYEHKYNISAIGWDTLFQSFDCFEKRKPAAPNPWSR</sequence>
<dbReference type="RefSeq" id="XP_003051886.1">
    <property type="nucleotide sequence ID" value="XM_003051840.1"/>
</dbReference>
<evidence type="ECO:0000313" key="3">
    <source>
        <dbReference type="Proteomes" id="UP000005206"/>
    </source>
</evidence>
<feature type="signal peptide" evidence="1">
    <location>
        <begin position="1"/>
        <end position="19"/>
    </location>
</feature>
<protein>
    <submittedName>
        <fullName evidence="2">Uncharacterized protein</fullName>
    </submittedName>
</protein>
<gene>
    <name evidence="2" type="ORF">NECHADRAFT_106063</name>
</gene>
<dbReference type="OrthoDB" id="2910287at2759"/>
<dbReference type="EMBL" id="GG698898">
    <property type="protein sequence ID" value="EEU46173.1"/>
    <property type="molecule type" value="Genomic_DNA"/>
</dbReference>
<dbReference type="Proteomes" id="UP000005206">
    <property type="component" value="Chromosome 4"/>
</dbReference>
<accession>C7YNT5</accession>
<organism evidence="2 3">
    <name type="scientific">Fusarium vanettenii (strain ATCC MYA-4622 / CBS 123669 / FGSC 9596 / NRRL 45880 / 77-13-4)</name>
    <name type="common">Fusarium solani subsp. pisi</name>
    <dbReference type="NCBI Taxonomy" id="660122"/>
    <lineage>
        <taxon>Eukaryota</taxon>
        <taxon>Fungi</taxon>
        <taxon>Dikarya</taxon>
        <taxon>Ascomycota</taxon>
        <taxon>Pezizomycotina</taxon>
        <taxon>Sordariomycetes</taxon>
        <taxon>Hypocreomycetidae</taxon>
        <taxon>Hypocreales</taxon>
        <taxon>Nectriaceae</taxon>
        <taxon>Fusarium</taxon>
        <taxon>Fusarium solani species complex</taxon>
        <taxon>Fusarium vanettenii</taxon>
    </lineage>
</organism>
<reference evidence="2 3" key="1">
    <citation type="journal article" date="2009" name="PLoS Genet.">
        <title>The genome of Nectria haematococca: contribution of supernumerary chromosomes to gene expansion.</title>
        <authorList>
            <person name="Coleman J.J."/>
            <person name="Rounsley S.D."/>
            <person name="Rodriguez-Carres M."/>
            <person name="Kuo A."/>
            <person name="Wasmann C.C."/>
            <person name="Grimwood J."/>
            <person name="Schmutz J."/>
            <person name="Taga M."/>
            <person name="White G.J."/>
            <person name="Zhou S."/>
            <person name="Schwartz D.C."/>
            <person name="Freitag M."/>
            <person name="Ma L.J."/>
            <person name="Danchin E.G."/>
            <person name="Henrissat B."/>
            <person name="Coutinho P.M."/>
            <person name="Nelson D.R."/>
            <person name="Straney D."/>
            <person name="Napoli C.A."/>
            <person name="Barker B.M."/>
            <person name="Gribskov M."/>
            <person name="Rep M."/>
            <person name="Kroken S."/>
            <person name="Molnar I."/>
            <person name="Rensing C."/>
            <person name="Kennell J.C."/>
            <person name="Zamora J."/>
            <person name="Farman M.L."/>
            <person name="Selker E.U."/>
            <person name="Salamov A."/>
            <person name="Shapiro H."/>
            <person name="Pangilinan J."/>
            <person name="Lindquist E."/>
            <person name="Lamers C."/>
            <person name="Grigoriev I.V."/>
            <person name="Geiser D.M."/>
            <person name="Covert S.F."/>
            <person name="Temporini E."/>
            <person name="Vanetten H.D."/>
        </authorList>
    </citation>
    <scope>NUCLEOTIDE SEQUENCE [LARGE SCALE GENOMIC DNA]</scope>
    <source>
        <strain evidence="3">ATCC MYA-4622 / CBS 123669 / FGSC 9596 / NRRL 45880 / 77-13-4</strain>
    </source>
</reference>
<proteinExistence type="predicted"/>
<keyword evidence="1" id="KW-0732">Signal</keyword>
<dbReference type="AlphaFoldDB" id="C7YNT5"/>
<evidence type="ECO:0000313" key="2">
    <source>
        <dbReference type="EMBL" id="EEU46173.1"/>
    </source>
</evidence>
<dbReference type="OMA" id="ECFPRIG"/>
<evidence type="ECO:0000256" key="1">
    <source>
        <dbReference type="SAM" id="SignalP"/>
    </source>
</evidence>
<dbReference type="InParanoid" id="C7YNT5"/>
<dbReference type="HOGENOM" id="CLU_137522_0_0_1"/>
<keyword evidence="3" id="KW-1185">Reference proteome</keyword>
<dbReference type="VEuPathDB" id="FungiDB:NECHADRAFT_106063"/>